<dbReference type="AlphaFoldDB" id="A0A0E2D686"/>
<proteinExistence type="predicted"/>
<sequence>MKISYRTLAKQHYSFALFKKKQKINFQKLYYKLPILL</sequence>
<reference evidence="1 2" key="1">
    <citation type="submission" date="2012-10" db="EMBL/GenBank/DDBJ databases">
        <authorList>
            <person name="Harkins D.M."/>
            <person name="Durkin A.S."/>
            <person name="Brinkac L.M."/>
            <person name="Haft D.H."/>
            <person name="Selengut J.D."/>
            <person name="Sanka R."/>
            <person name="DePew J."/>
            <person name="Purushe J."/>
            <person name="Chanthongthip A."/>
            <person name="Lattana O."/>
            <person name="Phetsouvanh R."/>
            <person name="Newton P.N."/>
            <person name="Vinetz J.M."/>
            <person name="Sutton G.G."/>
            <person name="Nierman W.C."/>
            <person name="Fouts D.E."/>
        </authorList>
    </citation>
    <scope>NUCLEOTIDE SEQUENCE [LARGE SCALE GENOMIC DNA]</scope>
    <source>
        <strain evidence="1 2">UI 12758</strain>
    </source>
</reference>
<evidence type="ECO:0000313" key="2">
    <source>
        <dbReference type="Proteomes" id="UP000001340"/>
    </source>
</evidence>
<name>A0A0E2D686_LEPIR</name>
<dbReference type="EMBL" id="AHNR02000028">
    <property type="protein sequence ID" value="EKR55526.1"/>
    <property type="molecule type" value="Genomic_DNA"/>
</dbReference>
<dbReference type="Proteomes" id="UP000001340">
    <property type="component" value="Unassembled WGS sequence"/>
</dbReference>
<evidence type="ECO:0000313" key="1">
    <source>
        <dbReference type="EMBL" id="EKR55526.1"/>
    </source>
</evidence>
<protein>
    <submittedName>
        <fullName evidence="1">Uncharacterized protein</fullName>
    </submittedName>
</protein>
<comment type="caution">
    <text evidence="1">The sequence shown here is derived from an EMBL/GenBank/DDBJ whole genome shotgun (WGS) entry which is preliminary data.</text>
</comment>
<organism evidence="1 2">
    <name type="scientific">Leptospira interrogans str. UI 12758</name>
    <dbReference type="NCBI Taxonomy" id="1049938"/>
    <lineage>
        <taxon>Bacteria</taxon>
        <taxon>Pseudomonadati</taxon>
        <taxon>Spirochaetota</taxon>
        <taxon>Spirochaetia</taxon>
        <taxon>Leptospirales</taxon>
        <taxon>Leptospiraceae</taxon>
        <taxon>Leptospira</taxon>
    </lineage>
</organism>
<gene>
    <name evidence="1" type="ORF">LEP1GSC105_2374</name>
</gene>
<accession>A0A0E2D686</accession>